<feature type="binding site" evidence="8">
    <location>
        <position position="207"/>
    </location>
    <ligand>
        <name>Zn(2+)</name>
        <dbReference type="ChEBI" id="CHEBI:29105"/>
        <note>catalytic</note>
    </ligand>
</feature>
<evidence type="ECO:0000256" key="4">
    <source>
        <dbReference type="ARBA" id="ARBA00022801"/>
    </source>
</evidence>
<dbReference type="GO" id="GO:0016811">
    <property type="term" value="F:hydrolase activity, acting on carbon-nitrogen (but not peptide) bonds, in linear amides"/>
    <property type="evidence" value="ECO:0007669"/>
    <property type="project" value="InterPro"/>
</dbReference>
<keyword evidence="7" id="KW-0479">Metal-binding</keyword>
<evidence type="ECO:0000256" key="8">
    <source>
        <dbReference type="PIRSR" id="PIRSR608901-2"/>
    </source>
</evidence>
<feature type="binding site" evidence="7">
    <location>
        <position position="17"/>
    </location>
    <ligand>
        <name>Ca(2+)</name>
        <dbReference type="ChEBI" id="CHEBI:29108"/>
    </ligand>
</feature>
<feature type="binding site" evidence="7">
    <location>
        <position position="15"/>
    </location>
    <ligand>
        <name>Ca(2+)</name>
        <dbReference type="ChEBI" id="CHEBI:29108"/>
    </ligand>
</feature>
<accession>A0AAU9JMZ3</accession>
<dbReference type="AlphaFoldDB" id="A0AAU9JMZ3"/>
<feature type="transmembrane region" description="Helical" evidence="9">
    <location>
        <begin position="205"/>
        <end position="224"/>
    </location>
</feature>
<evidence type="ECO:0000256" key="6">
    <source>
        <dbReference type="ARBA" id="ARBA00023136"/>
    </source>
</evidence>
<keyword evidence="11" id="KW-1185">Reference proteome</keyword>
<evidence type="ECO:0000256" key="7">
    <source>
        <dbReference type="PIRSR" id="PIRSR608901-1"/>
    </source>
</evidence>
<feature type="transmembrane region" description="Helical" evidence="9">
    <location>
        <begin position="89"/>
        <end position="107"/>
    </location>
</feature>
<sequence length="254" mass="30299">MRYWDPITSSIDWCEANYEVSEYIVEFWNTVTSFALVVVGVYGLWVLRSFESRFVENLIAFFFIVVGVGSAAFHATLKYEYQLWDEIPMFWVISGAIYAYMVLFDYWWEKRIYLQWFFIIYNIVWYFVHSSNAFTVFFQANFFVLNTVMIVLMFYFHQKYKTKSSTMMISLYIFAILSAFSLWLVDKLMCEHVSQLPVNPQFHGWWHVLVASSAHYSLMFELVIRHTIQQNRMLEIAGGLLKYPINNSEDLHSQ</sequence>
<keyword evidence="5 9" id="KW-1133">Transmembrane helix</keyword>
<feature type="binding site" evidence="7">
    <location>
        <position position="26"/>
    </location>
    <ligand>
        <name>Ca(2+)</name>
        <dbReference type="ChEBI" id="CHEBI:29108"/>
    </ligand>
</feature>
<evidence type="ECO:0000256" key="9">
    <source>
        <dbReference type="SAM" id="Phobius"/>
    </source>
</evidence>
<comment type="similarity">
    <text evidence="2">Belongs to the alkaline ceramidase family.</text>
</comment>
<dbReference type="GO" id="GO:0005789">
    <property type="term" value="C:endoplasmic reticulum membrane"/>
    <property type="evidence" value="ECO:0007669"/>
    <property type="project" value="TreeGrafter"/>
</dbReference>
<dbReference type="GO" id="GO:0006672">
    <property type="term" value="P:ceramide metabolic process"/>
    <property type="evidence" value="ECO:0007669"/>
    <property type="project" value="InterPro"/>
</dbReference>
<feature type="transmembrane region" description="Helical" evidence="9">
    <location>
        <begin position="27"/>
        <end position="47"/>
    </location>
</feature>
<reference evidence="10" key="1">
    <citation type="submission" date="2021-09" db="EMBL/GenBank/DDBJ databases">
        <authorList>
            <consortium name="AG Swart"/>
            <person name="Singh M."/>
            <person name="Singh A."/>
            <person name="Seah K."/>
            <person name="Emmerich C."/>
        </authorList>
    </citation>
    <scope>NUCLEOTIDE SEQUENCE</scope>
    <source>
        <strain evidence="10">ATCC30299</strain>
    </source>
</reference>
<evidence type="ECO:0008006" key="12">
    <source>
        <dbReference type="Google" id="ProtNLM"/>
    </source>
</evidence>
<feature type="transmembrane region" description="Helical" evidence="9">
    <location>
        <begin position="112"/>
        <end position="128"/>
    </location>
</feature>
<keyword evidence="4" id="KW-0378">Hydrolase</keyword>
<keyword evidence="6 9" id="KW-0472">Membrane</keyword>
<evidence type="ECO:0000313" key="10">
    <source>
        <dbReference type="EMBL" id="CAG9326960.1"/>
    </source>
</evidence>
<comment type="subcellular location">
    <subcellularLocation>
        <location evidence="1">Membrane</location>
        <topology evidence="1">Multi-pass membrane protein</topology>
    </subcellularLocation>
</comment>
<keyword evidence="7" id="KW-0106">Calcium</keyword>
<comment type="caution">
    <text evidence="10">The sequence shown here is derived from an EMBL/GenBank/DDBJ whole genome shotgun (WGS) entry which is preliminary data.</text>
</comment>
<gene>
    <name evidence="10" type="ORF">BSTOLATCC_MIC42219</name>
</gene>
<feature type="binding site" evidence="8">
    <location>
        <position position="203"/>
    </location>
    <ligand>
        <name>Zn(2+)</name>
        <dbReference type="ChEBI" id="CHEBI:29105"/>
        <note>catalytic</note>
    </ligand>
</feature>
<feature type="transmembrane region" description="Helical" evidence="9">
    <location>
        <begin position="168"/>
        <end position="185"/>
    </location>
</feature>
<feature type="transmembrane region" description="Helical" evidence="9">
    <location>
        <begin position="134"/>
        <end position="156"/>
    </location>
</feature>
<feature type="binding site" evidence="8">
    <location>
        <position position="74"/>
    </location>
    <ligand>
        <name>Zn(2+)</name>
        <dbReference type="ChEBI" id="CHEBI:29105"/>
        <note>catalytic</note>
    </ligand>
</feature>
<dbReference type="InterPro" id="IPR008901">
    <property type="entry name" value="ACER"/>
</dbReference>
<evidence type="ECO:0000256" key="2">
    <source>
        <dbReference type="ARBA" id="ARBA00009780"/>
    </source>
</evidence>
<dbReference type="EMBL" id="CAJZBQ010000041">
    <property type="protein sequence ID" value="CAG9326960.1"/>
    <property type="molecule type" value="Genomic_DNA"/>
</dbReference>
<keyword evidence="8" id="KW-0862">Zinc</keyword>
<organism evidence="10 11">
    <name type="scientific">Blepharisma stoltei</name>
    <dbReference type="NCBI Taxonomy" id="1481888"/>
    <lineage>
        <taxon>Eukaryota</taxon>
        <taxon>Sar</taxon>
        <taxon>Alveolata</taxon>
        <taxon>Ciliophora</taxon>
        <taxon>Postciliodesmatophora</taxon>
        <taxon>Heterotrichea</taxon>
        <taxon>Heterotrichida</taxon>
        <taxon>Blepharismidae</taxon>
        <taxon>Blepharisma</taxon>
    </lineage>
</organism>
<feature type="binding site" evidence="7">
    <location>
        <position position="13"/>
    </location>
    <ligand>
        <name>Ca(2+)</name>
        <dbReference type="ChEBI" id="CHEBI:29108"/>
    </ligand>
</feature>
<dbReference type="PANTHER" id="PTHR46187">
    <property type="entry name" value="ALKALINE CERAMIDASE 3"/>
    <property type="match status" value="1"/>
</dbReference>
<evidence type="ECO:0000256" key="1">
    <source>
        <dbReference type="ARBA" id="ARBA00004141"/>
    </source>
</evidence>
<feature type="transmembrane region" description="Helical" evidence="9">
    <location>
        <begin position="59"/>
        <end position="77"/>
    </location>
</feature>
<protein>
    <recommendedName>
        <fullName evidence="12">Alkaline phytoceramidase</fullName>
    </recommendedName>
</protein>
<evidence type="ECO:0000256" key="3">
    <source>
        <dbReference type="ARBA" id="ARBA00022692"/>
    </source>
</evidence>
<name>A0AAU9JMZ3_9CILI</name>
<comment type="cofactor">
    <cofactor evidence="8">
        <name>Zn(2+)</name>
        <dbReference type="ChEBI" id="CHEBI:29105"/>
    </cofactor>
</comment>
<proteinExistence type="inferred from homology"/>
<dbReference type="GO" id="GO:0046872">
    <property type="term" value="F:metal ion binding"/>
    <property type="evidence" value="ECO:0007669"/>
    <property type="project" value="UniProtKB-KW"/>
</dbReference>
<evidence type="ECO:0000313" key="11">
    <source>
        <dbReference type="Proteomes" id="UP001162131"/>
    </source>
</evidence>
<feature type="binding site" evidence="7">
    <location>
        <position position="12"/>
    </location>
    <ligand>
        <name>Ca(2+)</name>
        <dbReference type="ChEBI" id="CHEBI:29108"/>
    </ligand>
</feature>
<dbReference type="Proteomes" id="UP001162131">
    <property type="component" value="Unassembled WGS sequence"/>
</dbReference>
<dbReference type="Pfam" id="PF05875">
    <property type="entry name" value="Ceramidase"/>
    <property type="match status" value="1"/>
</dbReference>
<dbReference type="PANTHER" id="PTHR46187:SF3">
    <property type="entry name" value="ALKALINE CERAMIDASE 3"/>
    <property type="match status" value="1"/>
</dbReference>
<keyword evidence="3 9" id="KW-0812">Transmembrane</keyword>
<evidence type="ECO:0000256" key="5">
    <source>
        <dbReference type="ARBA" id="ARBA00022989"/>
    </source>
</evidence>